<feature type="transmembrane region" description="Helical" evidence="1">
    <location>
        <begin position="106"/>
        <end position="125"/>
    </location>
</feature>
<dbReference type="EMBL" id="CP001899">
    <property type="protein sequence ID" value="ADC65428.1"/>
    <property type="molecule type" value="Genomic_DNA"/>
</dbReference>
<dbReference type="GeneID" id="8778787"/>
<sequence>MDKIEKSKIFYPLAVSLALGFILFLCGYGVYSALFLGIFSVRHSVVFFVFAIILVLASKFVESRGAEFPNYILGGAIISGVVTFILVSVYNGALWIVKNGFPNLDVTLFGIGFATIISFVLLSLISSR</sequence>
<gene>
    <name evidence="2" type="ordered locus">Ferp_1274</name>
</gene>
<evidence type="ECO:0000313" key="2">
    <source>
        <dbReference type="EMBL" id="ADC65428.1"/>
    </source>
</evidence>
<feature type="transmembrane region" description="Helical" evidence="1">
    <location>
        <begin position="9"/>
        <end position="31"/>
    </location>
</feature>
<reference evidence="3" key="1">
    <citation type="submission" date="2010-02" db="EMBL/GenBank/DDBJ databases">
        <title>Complete sequence of Ferroglobus placidus DSM 10642.</title>
        <authorList>
            <consortium name="US DOE Joint Genome Institute"/>
            <person name="Lucas S."/>
            <person name="Copeland A."/>
            <person name="Lapidus A."/>
            <person name="Cheng J.-F."/>
            <person name="Bruce D."/>
            <person name="Goodwin L."/>
            <person name="Pitluck S."/>
            <person name="Saunders E."/>
            <person name="Brettin T."/>
            <person name="Detter J.C."/>
            <person name="Han C."/>
            <person name="Tapia R."/>
            <person name="Larimer F."/>
            <person name="Land M."/>
            <person name="Hauser L."/>
            <person name="Kyrpides N."/>
            <person name="Ivanova N."/>
            <person name="Holmes D."/>
            <person name="Lovley D."/>
            <person name="Kyrpides N."/>
            <person name="Anderson I.J."/>
            <person name="Woyke T."/>
        </authorList>
    </citation>
    <scope>NUCLEOTIDE SEQUENCE [LARGE SCALE GENOMIC DNA]</scope>
    <source>
        <strain evidence="3">DSM 10642 / AEDII12DO</strain>
    </source>
</reference>
<dbReference type="eggNOG" id="arCOG04960">
    <property type="taxonomic scope" value="Archaea"/>
</dbReference>
<organism evidence="2 3">
    <name type="scientific">Ferroglobus placidus (strain DSM 10642 / AEDII12DO)</name>
    <dbReference type="NCBI Taxonomy" id="589924"/>
    <lineage>
        <taxon>Archaea</taxon>
        <taxon>Methanobacteriati</taxon>
        <taxon>Methanobacteriota</taxon>
        <taxon>Archaeoglobi</taxon>
        <taxon>Archaeoglobales</taxon>
        <taxon>Archaeoglobaceae</taxon>
        <taxon>Ferroglobus</taxon>
    </lineage>
</organism>
<dbReference type="AlphaFoldDB" id="D3RY65"/>
<evidence type="ECO:0000256" key="1">
    <source>
        <dbReference type="SAM" id="Phobius"/>
    </source>
</evidence>
<dbReference type="HOGENOM" id="CLU_157702_0_0_2"/>
<keyword evidence="1" id="KW-0812">Transmembrane</keyword>
<feature type="transmembrane region" description="Helical" evidence="1">
    <location>
        <begin position="70"/>
        <end position="94"/>
    </location>
</feature>
<feature type="transmembrane region" description="Helical" evidence="1">
    <location>
        <begin position="37"/>
        <end position="58"/>
    </location>
</feature>
<evidence type="ECO:0000313" key="3">
    <source>
        <dbReference type="Proteomes" id="UP000002613"/>
    </source>
</evidence>
<dbReference type="KEGG" id="fpl:Ferp_1274"/>
<proteinExistence type="predicted"/>
<name>D3RY65_FERPA</name>
<dbReference type="PaxDb" id="589924-Ferp_1274"/>
<keyword evidence="1" id="KW-0472">Membrane</keyword>
<keyword evidence="1" id="KW-1133">Transmembrane helix</keyword>
<keyword evidence="3" id="KW-1185">Reference proteome</keyword>
<dbReference type="STRING" id="589924.Ferp_1274"/>
<accession>D3RY65</accession>
<dbReference type="RefSeq" id="WP_012965771.1">
    <property type="nucleotide sequence ID" value="NC_013849.1"/>
</dbReference>
<protein>
    <submittedName>
        <fullName evidence="2">Uncharacterized protein</fullName>
    </submittedName>
</protein>
<reference evidence="2 3" key="2">
    <citation type="journal article" date="2011" name="Stand. Genomic Sci.">
        <title>Complete genome sequence of Ferroglobus placidus AEDII12DO.</title>
        <authorList>
            <person name="Anderson I."/>
            <person name="Risso C."/>
            <person name="Holmes D."/>
            <person name="Lucas S."/>
            <person name="Copeland A."/>
            <person name="Lapidus A."/>
            <person name="Cheng J.F."/>
            <person name="Bruce D."/>
            <person name="Goodwin L."/>
            <person name="Pitluck S."/>
            <person name="Saunders E."/>
            <person name="Brettin T."/>
            <person name="Detter J.C."/>
            <person name="Han C."/>
            <person name="Tapia R."/>
            <person name="Larimer F."/>
            <person name="Land M."/>
            <person name="Hauser L."/>
            <person name="Woyke T."/>
            <person name="Lovley D."/>
            <person name="Kyrpides N."/>
            <person name="Ivanova N."/>
        </authorList>
    </citation>
    <scope>NUCLEOTIDE SEQUENCE [LARGE SCALE GENOMIC DNA]</scope>
    <source>
        <strain evidence="3">DSM 10642 / AEDII12DO</strain>
    </source>
</reference>
<dbReference type="Proteomes" id="UP000002613">
    <property type="component" value="Chromosome"/>
</dbReference>